<dbReference type="EMBL" id="CP088295">
    <property type="protein sequence ID" value="UUY01829.1"/>
    <property type="molecule type" value="Genomic_DNA"/>
</dbReference>
<organism evidence="2 3">
    <name type="scientific">Svornostia abyssi</name>
    <dbReference type="NCBI Taxonomy" id="2898438"/>
    <lineage>
        <taxon>Bacteria</taxon>
        <taxon>Bacillati</taxon>
        <taxon>Actinomycetota</taxon>
        <taxon>Thermoleophilia</taxon>
        <taxon>Solirubrobacterales</taxon>
        <taxon>Baekduiaceae</taxon>
        <taxon>Svornostia</taxon>
    </lineage>
</organism>
<name>A0ABY5PAX1_9ACTN</name>
<sequence>MKTAASRFPIHDDLTAPEGSIPVLRGAMATGGQLPNFLGVLAGSPAALRGYARLRSELRRGSLPAATLERIALAVAEHHGSHPQIAMHSRTARLAGLGLDEVAAARRWNSADEKEAAMLRFLQPLTEAKGKAPAYLKEEALELGWTEEELLEAIATVSLESFTAMINVAGDVPVDGSVEETRTLRVA</sequence>
<dbReference type="Gene3D" id="1.20.1290.10">
    <property type="entry name" value="AhpD-like"/>
    <property type="match status" value="1"/>
</dbReference>
<keyword evidence="3" id="KW-1185">Reference proteome</keyword>
<dbReference type="SUPFAM" id="SSF69118">
    <property type="entry name" value="AhpD-like"/>
    <property type="match status" value="1"/>
</dbReference>
<dbReference type="InterPro" id="IPR003779">
    <property type="entry name" value="CMD-like"/>
</dbReference>
<proteinExistence type="predicted"/>
<dbReference type="Pfam" id="PF02627">
    <property type="entry name" value="CMD"/>
    <property type="match status" value="1"/>
</dbReference>
<reference evidence="3" key="1">
    <citation type="submission" date="2021-11" db="EMBL/GenBank/DDBJ databases">
        <title>Cultivation dependent microbiological survey of springs from the worlds oldest radium mine currently devoted to the extraction of radon-saturated water.</title>
        <authorList>
            <person name="Kapinusova G."/>
            <person name="Smrhova T."/>
            <person name="Strejcek M."/>
            <person name="Suman J."/>
            <person name="Jani K."/>
            <person name="Pajer P."/>
            <person name="Uhlik O."/>
        </authorList>
    </citation>
    <scope>NUCLEOTIDE SEQUENCE [LARGE SCALE GENOMIC DNA]</scope>
    <source>
        <strain evidence="3">J379</strain>
    </source>
</reference>
<dbReference type="PANTHER" id="PTHR35446">
    <property type="entry name" value="SI:CH211-175M2.5"/>
    <property type="match status" value="1"/>
</dbReference>
<evidence type="ECO:0000259" key="1">
    <source>
        <dbReference type="Pfam" id="PF02627"/>
    </source>
</evidence>
<dbReference type="PANTHER" id="PTHR35446:SF3">
    <property type="entry name" value="CMD DOMAIN-CONTAINING PROTEIN"/>
    <property type="match status" value="1"/>
</dbReference>
<dbReference type="Proteomes" id="UP001058860">
    <property type="component" value="Chromosome"/>
</dbReference>
<gene>
    <name evidence="2" type="ORF">LRS13_13965</name>
</gene>
<feature type="domain" description="Carboxymuconolactone decarboxylase-like" evidence="1">
    <location>
        <begin position="45"/>
        <end position="126"/>
    </location>
</feature>
<protein>
    <submittedName>
        <fullName evidence="2">Carboxymuconolactone decarboxylase family protein</fullName>
    </submittedName>
</protein>
<evidence type="ECO:0000313" key="2">
    <source>
        <dbReference type="EMBL" id="UUY01829.1"/>
    </source>
</evidence>
<evidence type="ECO:0000313" key="3">
    <source>
        <dbReference type="Proteomes" id="UP001058860"/>
    </source>
</evidence>
<accession>A0ABY5PAX1</accession>
<dbReference type="RefSeq" id="WP_353862375.1">
    <property type="nucleotide sequence ID" value="NZ_CP088295.1"/>
</dbReference>
<dbReference type="InterPro" id="IPR029032">
    <property type="entry name" value="AhpD-like"/>
</dbReference>